<accession>A0ABQ4FYV7</accession>
<evidence type="ECO:0000256" key="4">
    <source>
        <dbReference type="ARBA" id="ARBA00022827"/>
    </source>
</evidence>
<feature type="domain" description="FAD-binding PCMH-type" evidence="6">
    <location>
        <begin position="30"/>
        <end position="200"/>
    </location>
</feature>
<dbReference type="InterPro" id="IPR036318">
    <property type="entry name" value="FAD-bd_PCMH-like_sf"/>
</dbReference>
<name>A0ABQ4FYV7_9ACTN</name>
<proteinExistence type="inferred from homology"/>
<dbReference type="Proteomes" id="UP000603904">
    <property type="component" value="Unassembled WGS sequence"/>
</dbReference>
<dbReference type="InterPro" id="IPR016169">
    <property type="entry name" value="FAD-bd_PCMH_sub2"/>
</dbReference>
<dbReference type="Gene3D" id="3.30.465.10">
    <property type="match status" value="1"/>
</dbReference>
<dbReference type="InterPro" id="IPR016167">
    <property type="entry name" value="FAD-bd_PCMH_sub1"/>
</dbReference>
<comment type="cofactor">
    <cofactor evidence="1">
        <name>FAD</name>
        <dbReference type="ChEBI" id="CHEBI:57692"/>
    </cofactor>
</comment>
<dbReference type="PROSITE" id="PS51387">
    <property type="entry name" value="FAD_PCMH"/>
    <property type="match status" value="1"/>
</dbReference>
<evidence type="ECO:0000256" key="5">
    <source>
        <dbReference type="ARBA" id="ARBA00023002"/>
    </source>
</evidence>
<dbReference type="Gene3D" id="3.40.462.20">
    <property type="match status" value="1"/>
</dbReference>
<dbReference type="PROSITE" id="PS00862">
    <property type="entry name" value="OX2_COVAL_FAD"/>
    <property type="match status" value="1"/>
</dbReference>
<keyword evidence="4" id="KW-0274">FAD</keyword>
<dbReference type="InterPro" id="IPR016166">
    <property type="entry name" value="FAD-bd_PCMH"/>
</dbReference>
<evidence type="ECO:0000313" key="8">
    <source>
        <dbReference type="Proteomes" id="UP000603904"/>
    </source>
</evidence>
<evidence type="ECO:0000256" key="2">
    <source>
        <dbReference type="ARBA" id="ARBA00005466"/>
    </source>
</evidence>
<dbReference type="InterPro" id="IPR006094">
    <property type="entry name" value="Oxid_FAD_bind_N"/>
</dbReference>
<sequence>MTIAGPRHVFVAAPGEPAYETATRVFNLAAPARPAAAVTARTLDEVRAAVRYAESEGLGVRVHATGHAAGSVAPMDGALLIRTRLAGGVEVDPGRRVARVPAGARWREVVEAAAPHGLAAPHGSSPTVGVVGYLLRGGVSFYGRKVGVAANGVRAVELVTAGGDVRRVDAASDPELLWALRGGGGGFGVVTSVELDLFPARGVVTGAAFWPAAHAPRLLRLWRRWARHAPWEAATSVRILNLPDLPEIPAELRAGPVLCLAGVVLAGDHPASAPAQAEELLGPLRSAAPPLLDTWRPARPAEVLETHMDPTEPVALHGDHLLLGEIGDDAVDAFCRVTGEGSGSPLVSAELRQLGGALAVPVADGGALDHIDACYAYMGAGLPEGPESEEAIGRRFALVRAALAPWDTGRTAPTFVESTQRPQGHLTAEQVETLDRVRRRVDPPGLFRGDVTPGASAAA</sequence>
<comment type="caution">
    <text evidence="7">The sequence shown here is derived from an EMBL/GenBank/DDBJ whole genome shotgun (WGS) entry which is preliminary data.</text>
</comment>
<dbReference type="RefSeq" id="WP_204057471.1">
    <property type="nucleotide sequence ID" value="NZ_BAAAGP010000027.1"/>
</dbReference>
<evidence type="ECO:0000256" key="1">
    <source>
        <dbReference type="ARBA" id="ARBA00001974"/>
    </source>
</evidence>
<evidence type="ECO:0000256" key="3">
    <source>
        <dbReference type="ARBA" id="ARBA00022630"/>
    </source>
</evidence>
<dbReference type="EMBL" id="BOOC01000011">
    <property type="protein sequence ID" value="GIH40004.1"/>
    <property type="molecule type" value="Genomic_DNA"/>
</dbReference>
<protein>
    <submittedName>
        <fullName evidence="7">FAD-linked oxidase</fullName>
    </submittedName>
</protein>
<organism evidence="7 8">
    <name type="scientific">Microbispora corallina</name>
    <dbReference type="NCBI Taxonomy" id="83302"/>
    <lineage>
        <taxon>Bacteria</taxon>
        <taxon>Bacillati</taxon>
        <taxon>Actinomycetota</taxon>
        <taxon>Actinomycetes</taxon>
        <taxon>Streptosporangiales</taxon>
        <taxon>Streptosporangiaceae</taxon>
        <taxon>Microbispora</taxon>
    </lineage>
</organism>
<keyword evidence="5" id="KW-0560">Oxidoreductase</keyword>
<dbReference type="InterPro" id="IPR050416">
    <property type="entry name" value="FAD-linked_Oxidoreductase"/>
</dbReference>
<dbReference type="InterPro" id="IPR006093">
    <property type="entry name" value="Oxy_OxRdtase_FAD_BS"/>
</dbReference>
<dbReference type="Pfam" id="PF01565">
    <property type="entry name" value="FAD_binding_4"/>
    <property type="match status" value="1"/>
</dbReference>
<dbReference type="SUPFAM" id="SSF56176">
    <property type="entry name" value="FAD-binding/transporter-associated domain-like"/>
    <property type="match status" value="1"/>
</dbReference>
<keyword evidence="8" id="KW-1185">Reference proteome</keyword>
<evidence type="ECO:0000313" key="7">
    <source>
        <dbReference type="EMBL" id="GIH40004.1"/>
    </source>
</evidence>
<evidence type="ECO:0000259" key="6">
    <source>
        <dbReference type="PROSITE" id="PS51387"/>
    </source>
</evidence>
<keyword evidence="3" id="KW-0285">Flavoprotein</keyword>
<reference evidence="7 8" key="1">
    <citation type="submission" date="2021-01" db="EMBL/GenBank/DDBJ databases">
        <title>Whole genome shotgun sequence of Microbispora corallina NBRC 16416.</title>
        <authorList>
            <person name="Komaki H."/>
            <person name="Tamura T."/>
        </authorList>
    </citation>
    <scope>NUCLEOTIDE SEQUENCE [LARGE SCALE GENOMIC DNA]</scope>
    <source>
        <strain evidence="7 8">NBRC 16416</strain>
    </source>
</reference>
<gene>
    <name evidence="7" type="ORF">Mco01_30040</name>
</gene>
<comment type="similarity">
    <text evidence="2">Belongs to the oxygen-dependent FAD-linked oxidoreductase family.</text>
</comment>
<dbReference type="PANTHER" id="PTHR42973">
    <property type="entry name" value="BINDING OXIDOREDUCTASE, PUTATIVE (AFU_ORTHOLOGUE AFUA_1G17690)-RELATED"/>
    <property type="match status" value="1"/>
</dbReference>
<dbReference type="PANTHER" id="PTHR42973:SF39">
    <property type="entry name" value="FAD-BINDING PCMH-TYPE DOMAIN-CONTAINING PROTEIN"/>
    <property type="match status" value="1"/>
</dbReference>
<dbReference type="Gene3D" id="3.30.43.10">
    <property type="entry name" value="Uridine Diphospho-n-acetylenolpyruvylglucosamine Reductase, domain 2"/>
    <property type="match status" value="1"/>
</dbReference>